<dbReference type="STRING" id="226910.UCMB321_5427"/>
<name>A0A0C2I6H2_9PSED</name>
<proteinExistence type="predicted"/>
<evidence type="ECO:0000313" key="2">
    <source>
        <dbReference type="Proteomes" id="UP000031535"/>
    </source>
</evidence>
<gene>
    <name evidence="1" type="ORF">UCMB321_5427</name>
</gene>
<dbReference type="PATRIC" id="fig|226910.6.peg.5415"/>
<dbReference type="EMBL" id="JXDG01000070">
    <property type="protein sequence ID" value="KIH80702.1"/>
    <property type="molecule type" value="Genomic_DNA"/>
</dbReference>
<keyword evidence="2" id="KW-1185">Reference proteome</keyword>
<accession>A0A0C2I6H2</accession>
<sequence>MTARTVDGYGVAVRLRAFCTDRSPPMQARSTAWMTRAL</sequence>
<reference evidence="1 2" key="1">
    <citation type="submission" date="2015-01" db="EMBL/GenBank/DDBJ databases">
        <title>Complete genome of Pseudomonas batumici UCM B-321 producer of the batumin antibiotic with strong antistaphilococcal and potential anticancer activity.</title>
        <authorList>
            <person name="Klochko V.V."/>
            <person name="Zelena L.B."/>
            <person name="Elena K.A."/>
            <person name="Reva O.N."/>
        </authorList>
    </citation>
    <scope>NUCLEOTIDE SEQUENCE [LARGE SCALE GENOMIC DNA]</scope>
    <source>
        <strain evidence="1 2">UCM B-321</strain>
    </source>
</reference>
<dbReference type="AlphaFoldDB" id="A0A0C2I6H2"/>
<dbReference type="Proteomes" id="UP000031535">
    <property type="component" value="Unassembled WGS sequence"/>
</dbReference>
<evidence type="ECO:0000313" key="1">
    <source>
        <dbReference type="EMBL" id="KIH80702.1"/>
    </source>
</evidence>
<organism evidence="1 2">
    <name type="scientific">Pseudomonas batumici</name>
    <dbReference type="NCBI Taxonomy" id="226910"/>
    <lineage>
        <taxon>Bacteria</taxon>
        <taxon>Pseudomonadati</taxon>
        <taxon>Pseudomonadota</taxon>
        <taxon>Gammaproteobacteria</taxon>
        <taxon>Pseudomonadales</taxon>
        <taxon>Pseudomonadaceae</taxon>
        <taxon>Pseudomonas</taxon>
    </lineage>
</organism>
<comment type="caution">
    <text evidence="1">The sequence shown here is derived from an EMBL/GenBank/DDBJ whole genome shotgun (WGS) entry which is preliminary data.</text>
</comment>
<protein>
    <submittedName>
        <fullName evidence="1">Uncharacterized protein</fullName>
    </submittedName>
</protein>